<dbReference type="EMBL" id="KZ293662">
    <property type="protein sequence ID" value="PBK91265.1"/>
    <property type="molecule type" value="Genomic_DNA"/>
</dbReference>
<proteinExistence type="predicted"/>
<dbReference type="Proteomes" id="UP000217790">
    <property type="component" value="Unassembled WGS sequence"/>
</dbReference>
<name>A0A2H3D7Q2_ARMGA</name>
<accession>A0A2H3D7Q2</accession>
<sequence>MFLCPCGYGAFHRRSVRAIPAQAGWWPMKWSSYQSLPATAHSISRPVRRQPISKSWLKITYTEPPALVVDFSFSLFLRLSSTSEGSVKARLRA</sequence>
<reference evidence="2" key="1">
    <citation type="journal article" date="2017" name="Nat. Ecol. Evol.">
        <title>Genome expansion and lineage-specific genetic innovations in the forest pathogenic fungi Armillaria.</title>
        <authorList>
            <person name="Sipos G."/>
            <person name="Prasanna A.N."/>
            <person name="Walter M.C."/>
            <person name="O'Connor E."/>
            <person name="Balint B."/>
            <person name="Krizsan K."/>
            <person name="Kiss B."/>
            <person name="Hess J."/>
            <person name="Varga T."/>
            <person name="Slot J."/>
            <person name="Riley R."/>
            <person name="Boka B."/>
            <person name="Rigling D."/>
            <person name="Barry K."/>
            <person name="Lee J."/>
            <person name="Mihaltcheva S."/>
            <person name="LaButti K."/>
            <person name="Lipzen A."/>
            <person name="Waldron R."/>
            <person name="Moloney N.M."/>
            <person name="Sperisen C."/>
            <person name="Kredics L."/>
            <person name="Vagvoelgyi C."/>
            <person name="Patrignani A."/>
            <person name="Fitzpatrick D."/>
            <person name="Nagy I."/>
            <person name="Doyle S."/>
            <person name="Anderson J.B."/>
            <person name="Grigoriev I.V."/>
            <person name="Gueldener U."/>
            <person name="Muensterkoetter M."/>
            <person name="Nagy L.G."/>
        </authorList>
    </citation>
    <scope>NUCLEOTIDE SEQUENCE [LARGE SCALE GENOMIC DNA]</scope>
    <source>
        <strain evidence="2">Ar21-2</strain>
    </source>
</reference>
<gene>
    <name evidence="1" type="ORF">ARMGADRAFT_218999</name>
</gene>
<evidence type="ECO:0000313" key="1">
    <source>
        <dbReference type="EMBL" id="PBK91265.1"/>
    </source>
</evidence>
<dbReference type="AlphaFoldDB" id="A0A2H3D7Q2"/>
<organism evidence="1 2">
    <name type="scientific">Armillaria gallica</name>
    <name type="common">Bulbous honey fungus</name>
    <name type="synonym">Armillaria bulbosa</name>
    <dbReference type="NCBI Taxonomy" id="47427"/>
    <lineage>
        <taxon>Eukaryota</taxon>
        <taxon>Fungi</taxon>
        <taxon>Dikarya</taxon>
        <taxon>Basidiomycota</taxon>
        <taxon>Agaricomycotina</taxon>
        <taxon>Agaricomycetes</taxon>
        <taxon>Agaricomycetidae</taxon>
        <taxon>Agaricales</taxon>
        <taxon>Marasmiineae</taxon>
        <taxon>Physalacriaceae</taxon>
        <taxon>Armillaria</taxon>
    </lineage>
</organism>
<evidence type="ECO:0000313" key="2">
    <source>
        <dbReference type="Proteomes" id="UP000217790"/>
    </source>
</evidence>
<keyword evidence="2" id="KW-1185">Reference proteome</keyword>
<protein>
    <submittedName>
        <fullName evidence="1">Uncharacterized protein</fullName>
    </submittedName>
</protein>
<dbReference type="InParanoid" id="A0A2H3D7Q2"/>